<dbReference type="EMBL" id="JAGRZL010000050">
    <property type="protein sequence ID" value="MBR7630726.1"/>
    <property type="molecule type" value="Genomic_DNA"/>
</dbReference>
<organism evidence="1 2">
    <name type="scientific">Aeromonas popoffii</name>
    <dbReference type="NCBI Taxonomy" id="70856"/>
    <lineage>
        <taxon>Bacteria</taxon>
        <taxon>Pseudomonadati</taxon>
        <taxon>Pseudomonadota</taxon>
        <taxon>Gammaproteobacteria</taxon>
        <taxon>Aeromonadales</taxon>
        <taxon>Aeromonadaceae</taxon>
        <taxon>Aeromonas</taxon>
    </lineage>
</organism>
<dbReference type="Proteomes" id="UP000675653">
    <property type="component" value="Unassembled WGS sequence"/>
</dbReference>
<protein>
    <recommendedName>
        <fullName evidence="3">DUF4265 domain-containing protein</fullName>
    </recommendedName>
</protein>
<proteinExistence type="predicted"/>
<evidence type="ECO:0008006" key="3">
    <source>
        <dbReference type="Google" id="ProtNLM"/>
    </source>
</evidence>
<sequence>MFFFYFNNDDDSGNQEIISQISNSRIDKEIKFKIIHVIDNKRASFLFDALGYMQMNYPGVVEFYYPSTSLNISSSDKKYRSSIMPVEFITAPIIPIVIDEKSKGQLSLCLLTNDVISDESLKLLIDCAREISQDLTRNIILIFPRYNILNHKEMIERAKLSLLIDENQLNIEVKSFNASYSG</sequence>
<comment type="caution">
    <text evidence="1">The sequence shown here is derived from an EMBL/GenBank/DDBJ whole genome shotgun (WGS) entry which is preliminary data.</text>
</comment>
<name>A0ABS5GUB9_9GAMM</name>
<reference evidence="1 2" key="1">
    <citation type="submission" date="2021-04" db="EMBL/GenBank/DDBJ databases">
        <title>Draft Genome of Aeromonas popoffii ID682, isolated from a natural water source in Idaho.</title>
        <authorList>
            <person name="Testerman T."/>
            <person name="Graf J."/>
        </authorList>
    </citation>
    <scope>NUCLEOTIDE SEQUENCE [LARGE SCALE GENOMIC DNA]</scope>
    <source>
        <strain evidence="1 2">ID682</strain>
    </source>
</reference>
<dbReference type="RefSeq" id="WP_212514352.1">
    <property type="nucleotide sequence ID" value="NZ_CAWQDX010000075.1"/>
</dbReference>
<gene>
    <name evidence="1" type="ORF">KAT72_17285</name>
</gene>
<evidence type="ECO:0000313" key="1">
    <source>
        <dbReference type="EMBL" id="MBR7630726.1"/>
    </source>
</evidence>
<keyword evidence="2" id="KW-1185">Reference proteome</keyword>
<evidence type="ECO:0000313" key="2">
    <source>
        <dbReference type="Proteomes" id="UP000675653"/>
    </source>
</evidence>
<accession>A0ABS5GUB9</accession>